<dbReference type="GO" id="GO:0004252">
    <property type="term" value="F:serine-type endopeptidase activity"/>
    <property type="evidence" value="ECO:0007669"/>
    <property type="project" value="UniProtKB-UniRule"/>
</dbReference>
<name>A0A495JK99_9ACTN</name>
<comment type="caution">
    <text evidence="8">The sequence shown here is derived from an EMBL/GenBank/DDBJ whole genome shotgun (WGS) entry which is preliminary data.</text>
</comment>
<keyword evidence="9" id="KW-1185">Reference proteome</keyword>
<gene>
    <name evidence="8" type="ORF">BDK92_3155</name>
</gene>
<dbReference type="InterPro" id="IPR051048">
    <property type="entry name" value="Peptidase_S8/S53_subtilisin"/>
</dbReference>
<dbReference type="SUPFAM" id="SSF49464">
    <property type="entry name" value="Carboxypeptidase regulatory domain-like"/>
    <property type="match status" value="2"/>
</dbReference>
<evidence type="ECO:0000313" key="8">
    <source>
        <dbReference type="EMBL" id="RKR88824.1"/>
    </source>
</evidence>
<feature type="active site" description="Charge relay system" evidence="5">
    <location>
        <position position="243"/>
    </location>
</feature>
<evidence type="ECO:0000256" key="5">
    <source>
        <dbReference type="PROSITE-ProRule" id="PRU01240"/>
    </source>
</evidence>
<feature type="signal peptide" evidence="6">
    <location>
        <begin position="1"/>
        <end position="36"/>
    </location>
</feature>
<dbReference type="InterPro" id="IPR000209">
    <property type="entry name" value="Peptidase_S8/S53_dom"/>
</dbReference>
<dbReference type="Proteomes" id="UP000277671">
    <property type="component" value="Unassembled WGS sequence"/>
</dbReference>
<keyword evidence="4 5" id="KW-0720">Serine protease</keyword>
<dbReference type="Pfam" id="PF13620">
    <property type="entry name" value="CarboxypepD_reg"/>
    <property type="match status" value="1"/>
</dbReference>
<dbReference type="PRINTS" id="PR00723">
    <property type="entry name" value="SUBTILISIN"/>
</dbReference>
<dbReference type="InterPro" id="IPR033857">
    <property type="entry name" value="Bacillopeptidase_F"/>
</dbReference>
<dbReference type="PROSITE" id="PS51892">
    <property type="entry name" value="SUBTILASE"/>
    <property type="match status" value="1"/>
</dbReference>
<feature type="domain" description="Peptidase S8/S53" evidence="7">
    <location>
        <begin position="187"/>
        <end position="473"/>
    </location>
</feature>
<dbReference type="SUPFAM" id="SSF52743">
    <property type="entry name" value="Subtilisin-like"/>
    <property type="match status" value="1"/>
</dbReference>
<proteinExistence type="inferred from homology"/>
<dbReference type="OrthoDB" id="9813435at2"/>
<dbReference type="CDD" id="cd07481">
    <property type="entry name" value="Peptidases_S8_BacillopeptidaseF-like"/>
    <property type="match status" value="1"/>
</dbReference>
<organism evidence="8 9">
    <name type="scientific">Micromonospora pisi</name>
    <dbReference type="NCBI Taxonomy" id="589240"/>
    <lineage>
        <taxon>Bacteria</taxon>
        <taxon>Bacillati</taxon>
        <taxon>Actinomycetota</taxon>
        <taxon>Actinomycetes</taxon>
        <taxon>Micromonosporales</taxon>
        <taxon>Micromonosporaceae</taxon>
        <taxon>Micromonospora</taxon>
    </lineage>
</organism>
<reference evidence="8 9" key="1">
    <citation type="submission" date="2018-10" db="EMBL/GenBank/DDBJ databases">
        <title>Sequencing the genomes of 1000 actinobacteria strains.</title>
        <authorList>
            <person name="Klenk H.-P."/>
        </authorList>
    </citation>
    <scope>NUCLEOTIDE SEQUENCE [LARGE SCALE GENOMIC DNA]</scope>
    <source>
        <strain evidence="8 9">DSM 45175</strain>
    </source>
</reference>
<feature type="active site" description="Charge relay system" evidence="5">
    <location>
        <position position="196"/>
    </location>
</feature>
<dbReference type="InterPro" id="IPR008969">
    <property type="entry name" value="CarboxyPept-like_regulatory"/>
</dbReference>
<keyword evidence="2 5" id="KW-0645">Protease</keyword>
<feature type="chain" id="PRO_5019763462" evidence="6">
    <location>
        <begin position="37"/>
        <end position="1374"/>
    </location>
</feature>
<dbReference type="PANTHER" id="PTHR43399:SF4">
    <property type="entry name" value="CELL WALL-ASSOCIATED PROTEASE"/>
    <property type="match status" value="1"/>
</dbReference>
<evidence type="ECO:0000313" key="9">
    <source>
        <dbReference type="Proteomes" id="UP000277671"/>
    </source>
</evidence>
<dbReference type="Pfam" id="PF24681">
    <property type="entry name" value="Kelch_KLHDC2_KLHL20_DRC7"/>
    <property type="match status" value="1"/>
</dbReference>
<evidence type="ECO:0000256" key="1">
    <source>
        <dbReference type="ARBA" id="ARBA00011073"/>
    </source>
</evidence>
<dbReference type="SMART" id="SM00612">
    <property type="entry name" value="Kelch"/>
    <property type="match status" value="5"/>
</dbReference>
<keyword evidence="3 5" id="KW-0378">Hydrolase</keyword>
<dbReference type="RefSeq" id="WP_121157387.1">
    <property type="nucleotide sequence ID" value="NZ_RBKT01000001.1"/>
</dbReference>
<feature type="active site" description="Charge relay system" evidence="5">
    <location>
        <position position="417"/>
    </location>
</feature>
<evidence type="ECO:0000256" key="3">
    <source>
        <dbReference type="ARBA" id="ARBA00022801"/>
    </source>
</evidence>
<dbReference type="Gene3D" id="3.40.50.200">
    <property type="entry name" value="Peptidase S8/S53 domain"/>
    <property type="match status" value="1"/>
</dbReference>
<keyword evidence="6" id="KW-0732">Signal</keyword>
<evidence type="ECO:0000256" key="6">
    <source>
        <dbReference type="SAM" id="SignalP"/>
    </source>
</evidence>
<dbReference type="InterPro" id="IPR006652">
    <property type="entry name" value="Kelch_1"/>
</dbReference>
<dbReference type="InterPro" id="IPR036852">
    <property type="entry name" value="Peptidase_S8/S53_dom_sf"/>
</dbReference>
<dbReference type="Gene3D" id="2.60.40.1120">
    <property type="entry name" value="Carboxypeptidase-like, regulatory domain"/>
    <property type="match status" value="3"/>
</dbReference>
<dbReference type="Gene3D" id="2.120.10.80">
    <property type="entry name" value="Kelch-type beta propeller"/>
    <property type="match status" value="2"/>
</dbReference>
<comment type="similarity">
    <text evidence="1 5">Belongs to the peptidase S8 family.</text>
</comment>
<dbReference type="NCBIfam" id="NF038128">
    <property type="entry name" value="choice_anch_J"/>
    <property type="match status" value="1"/>
</dbReference>
<dbReference type="InterPro" id="IPR015500">
    <property type="entry name" value="Peptidase_S8_subtilisin-rel"/>
</dbReference>
<evidence type="ECO:0000259" key="7">
    <source>
        <dbReference type="Pfam" id="PF00082"/>
    </source>
</evidence>
<dbReference type="GO" id="GO:0006508">
    <property type="term" value="P:proteolysis"/>
    <property type="evidence" value="ECO:0007669"/>
    <property type="project" value="UniProtKB-KW"/>
</dbReference>
<dbReference type="Gene3D" id="2.60.120.200">
    <property type="match status" value="1"/>
</dbReference>
<sequence>MTHRLGRRGASRSRLWRTLALVSTVVLGVTAQPAMAAAAAPTAPVSPQVMTELTTTGSSSFVVYLRERAQLGNAAKVRDADARASQVYQQLTGTAARTQRGLLAELTKRKARYESFWIANAIRVKGDKALVDAIAARPEVERIEPARTYELIEPTSSRAAPQDAIGVAWGLTNIGAPRVWSEYADRGEGVVIANIDSGVQFDHPALVNSYRGNLGDGTFDHNYNWFDPAGVCVEQAPCDNNGHGSHTMGTMVGDDGAGNQVGVAPGAKWMAAKGCESSSCSDESLMAAGQWILAPTDLNGENPRPDLRPDIVNNSWGGGQNDLWYQQTVTAWRAAGIFPTFAAGNEGELGCNTASSPGDNPGAYAVGAYDVDNNIAEFSSRGPSLVTGEPNPNIAAPGVDIVSTLPTNGYGVISGTSMAAPHLSGAVALVWSAAPVLRGDIAGTEKLLDETATDVESLSCGGTAADNNNFGEGRLDVFKAVETAPRGPATKITGTVSDAGTGAPIAGASVRVDGRTALTDQVGHYTLPVVTGTYPVAVEAYGFAGRSATVVATGTTVTQDFALSARPMVTLSGKVTDGSGQGWPLYARVEVAGRPGGPVFTDPASGRYSVSVPSGGTHRLTTTAVSSGYRSVSTEVTVANRAKTANIALPATVSCDLPGYTAGVGRTVLSEGFDGTGTPAGWSVVNRADTGWAFDNPRNRQNLTGGTGGFANADSDGYGFGHTQDSDLVSPILDLSTVNAPVLRFASDLYVAGNGDAASIDVSTNGGANWVGVAMQQVSRRGPAAEEVPLPGLANQANAQIRFRYRGDYSWWWQLDNIQVVDRSCTPVPGGLVTGFTSDANTGAGVNGVTVSSPDRPAERAVSVATPEDRSAPDGFYSFFSTLVDGKHSFVASAAPYQDRAKTSTITDGGARRVDFDLKIGRIALNTAEIKSTQPYGSGRNAEVTVTNTGSAPISVEVLERDGGFAALATGKGAPLTEYSVPKVSAGMSFGTAKPSTSAGRTGVVTPLDDSWSRIADLPAPVYDNSAALLGGKVYSVGGGTTDREEKREAYVYDPATDAWQTLPDMPHSRYKPATAAVNGKLYVFGGWTTEGETETAVDVFDPATGAWQTLPGVTNPAARAAGTASVVEGRVYLVGGCLDFICNASADVVAFDPASNTFRAKAAYPHEIAWQSCGAIGARIYCAGGFNHDATYTAGYAYEPDTDKWSPIADLPVDLWASQYSVAGGRLVLAGGVIDEGQTLTNRTIGYDPASNTWQDLPNTLLPRARGAGACGGFKIGGAEFAPFAGAESERMTGLGLCDEGAEVSWLTVTPSRFTLAPGASKALTLRITATAPNGVPQPGTYRAQLAVRADTPYAVPTLDVTLDAQPRGNQGH</sequence>
<accession>A0A495JK99</accession>
<dbReference type="SUPFAM" id="SSF117281">
    <property type="entry name" value="Kelch motif"/>
    <property type="match status" value="1"/>
</dbReference>
<dbReference type="InterPro" id="IPR015915">
    <property type="entry name" value="Kelch-typ_b-propeller"/>
</dbReference>
<dbReference type="EMBL" id="RBKT01000001">
    <property type="protein sequence ID" value="RKR88824.1"/>
    <property type="molecule type" value="Genomic_DNA"/>
</dbReference>
<protein>
    <submittedName>
        <fullName evidence="8">Subtilisin family serine protease</fullName>
    </submittedName>
</protein>
<evidence type="ECO:0000256" key="2">
    <source>
        <dbReference type="ARBA" id="ARBA00022670"/>
    </source>
</evidence>
<dbReference type="Pfam" id="PF00082">
    <property type="entry name" value="Peptidase_S8"/>
    <property type="match status" value="1"/>
</dbReference>
<evidence type="ECO:0000256" key="4">
    <source>
        <dbReference type="ARBA" id="ARBA00022825"/>
    </source>
</evidence>
<dbReference type="PANTHER" id="PTHR43399">
    <property type="entry name" value="SUBTILISIN-RELATED"/>
    <property type="match status" value="1"/>
</dbReference>